<dbReference type="InterPro" id="IPR050109">
    <property type="entry name" value="HTH-type_TetR-like_transc_reg"/>
</dbReference>
<dbReference type="PROSITE" id="PS50977">
    <property type="entry name" value="HTH_TETR_2"/>
    <property type="match status" value="1"/>
</dbReference>
<keyword evidence="7" id="KW-1185">Reference proteome</keyword>
<keyword evidence="1" id="KW-0805">Transcription regulation</keyword>
<evidence type="ECO:0000313" key="6">
    <source>
        <dbReference type="EMBL" id="MFB9451266.1"/>
    </source>
</evidence>
<sequence length="233" mass="25824">MTNEPQTVSRRERLRAQTLQDIEDTSFAIIDADGVHALSIAALARSMAMSAPGLYRYFPSRDALLTHLINQSYQHLFTAMSQALEGGRWTPRARVRLLVAAYRDWALQHANRYGMLFGQRIGVAPEDASARTPLDQAMALLVDLLVSIPDGSSTHTSSGDRTLDGQLRTWARAQQRPETTPRIARAAIVIWTRVHGIVSLELTGMLDKSTVEVQRLIDLEVDNAIQLLTPATP</sequence>
<dbReference type="EMBL" id="JBHMCA010000087">
    <property type="protein sequence ID" value="MFB9451266.1"/>
    <property type="molecule type" value="Genomic_DNA"/>
</dbReference>
<evidence type="ECO:0000256" key="1">
    <source>
        <dbReference type="ARBA" id="ARBA00023015"/>
    </source>
</evidence>
<dbReference type="PANTHER" id="PTHR30055:SF234">
    <property type="entry name" value="HTH-TYPE TRANSCRIPTIONAL REGULATOR BETI"/>
    <property type="match status" value="1"/>
</dbReference>
<accession>A0ABV5MQX8</accession>
<dbReference type="InterPro" id="IPR001647">
    <property type="entry name" value="HTH_TetR"/>
</dbReference>
<comment type="caution">
    <text evidence="6">The sequence shown here is derived from an EMBL/GenBank/DDBJ whole genome shotgun (WGS) entry which is preliminary data.</text>
</comment>
<gene>
    <name evidence="6" type="ORF">ACFFTR_50090</name>
</gene>
<dbReference type="InterPro" id="IPR009057">
    <property type="entry name" value="Homeodomain-like_sf"/>
</dbReference>
<evidence type="ECO:0000256" key="3">
    <source>
        <dbReference type="ARBA" id="ARBA00023163"/>
    </source>
</evidence>
<dbReference type="Pfam" id="PF00440">
    <property type="entry name" value="TetR_N"/>
    <property type="match status" value="1"/>
</dbReference>
<feature type="domain" description="HTH tetR-type" evidence="5">
    <location>
        <begin position="16"/>
        <end position="76"/>
    </location>
</feature>
<name>A0ABV5MQX8_9ACTN</name>
<dbReference type="PANTHER" id="PTHR30055">
    <property type="entry name" value="HTH-TYPE TRANSCRIPTIONAL REGULATOR RUTR"/>
    <property type="match status" value="1"/>
</dbReference>
<dbReference type="RefSeq" id="WP_223094246.1">
    <property type="nucleotide sequence ID" value="NZ_CP061913.1"/>
</dbReference>
<evidence type="ECO:0000256" key="4">
    <source>
        <dbReference type="PROSITE-ProRule" id="PRU00335"/>
    </source>
</evidence>
<evidence type="ECO:0000259" key="5">
    <source>
        <dbReference type="PROSITE" id="PS50977"/>
    </source>
</evidence>
<organism evidence="6 7">
    <name type="scientific">Dactylosporangium vinaceum</name>
    <dbReference type="NCBI Taxonomy" id="53362"/>
    <lineage>
        <taxon>Bacteria</taxon>
        <taxon>Bacillati</taxon>
        <taxon>Actinomycetota</taxon>
        <taxon>Actinomycetes</taxon>
        <taxon>Micromonosporales</taxon>
        <taxon>Micromonosporaceae</taxon>
        <taxon>Dactylosporangium</taxon>
    </lineage>
</organism>
<evidence type="ECO:0000256" key="2">
    <source>
        <dbReference type="ARBA" id="ARBA00023125"/>
    </source>
</evidence>
<dbReference type="Gene3D" id="1.10.357.10">
    <property type="entry name" value="Tetracycline Repressor, domain 2"/>
    <property type="match status" value="1"/>
</dbReference>
<dbReference type="Proteomes" id="UP001589608">
    <property type="component" value="Unassembled WGS sequence"/>
</dbReference>
<proteinExistence type="predicted"/>
<keyword evidence="3" id="KW-0804">Transcription</keyword>
<dbReference type="SUPFAM" id="SSF48498">
    <property type="entry name" value="Tetracyclin repressor-like, C-terminal domain"/>
    <property type="match status" value="1"/>
</dbReference>
<keyword evidence="2 4" id="KW-0238">DNA-binding</keyword>
<dbReference type="InterPro" id="IPR036271">
    <property type="entry name" value="Tet_transcr_reg_TetR-rel_C_sf"/>
</dbReference>
<evidence type="ECO:0000313" key="7">
    <source>
        <dbReference type="Proteomes" id="UP001589608"/>
    </source>
</evidence>
<feature type="DNA-binding region" description="H-T-H motif" evidence="4">
    <location>
        <begin position="39"/>
        <end position="58"/>
    </location>
</feature>
<reference evidence="6 7" key="1">
    <citation type="submission" date="2024-09" db="EMBL/GenBank/DDBJ databases">
        <authorList>
            <person name="Sun Q."/>
            <person name="Mori K."/>
        </authorList>
    </citation>
    <scope>NUCLEOTIDE SEQUENCE [LARGE SCALE GENOMIC DNA]</scope>
    <source>
        <strain evidence="6 7">JCM 3307</strain>
    </source>
</reference>
<protein>
    <submittedName>
        <fullName evidence="6">TetR/AcrR family transcriptional regulator</fullName>
    </submittedName>
</protein>
<dbReference type="Pfam" id="PF13305">
    <property type="entry name" value="TetR_C_33"/>
    <property type="match status" value="1"/>
</dbReference>
<dbReference type="InterPro" id="IPR025996">
    <property type="entry name" value="MT1864/Rv1816-like_C"/>
</dbReference>
<dbReference type="SUPFAM" id="SSF46689">
    <property type="entry name" value="Homeodomain-like"/>
    <property type="match status" value="1"/>
</dbReference>